<evidence type="ECO:0000256" key="1">
    <source>
        <dbReference type="SAM" id="MobiDB-lite"/>
    </source>
</evidence>
<evidence type="ECO:0000313" key="3">
    <source>
        <dbReference type="EMBL" id="KIK60926.1"/>
    </source>
</evidence>
<dbReference type="Gene3D" id="3.40.50.10190">
    <property type="entry name" value="BRCT domain"/>
    <property type="match status" value="1"/>
</dbReference>
<evidence type="ECO:0000313" key="4">
    <source>
        <dbReference type="Proteomes" id="UP000053593"/>
    </source>
</evidence>
<dbReference type="InterPro" id="IPR001357">
    <property type="entry name" value="BRCT_dom"/>
</dbReference>
<dbReference type="HOGENOM" id="CLU_1845320_0_0_1"/>
<keyword evidence="4" id="KW-1185">Reference proteome</keyword>
<organism evidence="3 4">
    <name type="scientific">Collybiopsis luxurians FD-317 M1</name>
    <dbReference type="NCBI Taxonomy" id="944289"/>
    <lineage>
        <taxon>Eukaryota</taxon>
        <taxon>Fungi</taxon>
        <taxon>Dikarya</taxon>
        <taxon>Basidiomycota</taxon>
        <taxon>Agaricomycotina</taxon>
        <taxon>Agaricomycetes</taxon>
        <taxon>Agaricomycetidae</taxon>
        <taxon>Agaricales</taxon>
        <taxon>Marasmiineae</taxon>
        <taxon>Omphalotaceae</taxon>
        <taxon>Collybiopsis</taxon>
        <taxon>Collybiopsis luxurians</taxon>
    </lineage>
</organism>
<proteinExistence type="predicted"/>
<dbReference type="AlphaFoldDB" id="A0A0D0BYN0"/>
<dbReference type="OrthoDB" id="2384350at2759"/>
<feature type="domain" description="BRCT" evidence="2">
    <location>
        <begin position="1"/>
        <end position="58"/>
    </location>
</feature>
<protein>
    <recommendedName>
        <fullName evidence="2">BRCT domain-containing protein</fullName>
    </recommendedName>
</protein>
<feature type="region of interest" description="Disordered" evidence="1">
    <location>
        <begin position="119"/>
        <end position="139"/>
    </location>
</feature>
<dbReference type="InterPro" id="IPR036420">
    <property type="entry name" value="BRCT_dom_sf"/>
</dbReference>
<dbReference type="Proteomes" id="UP000053593">
    <property type="component" value="Unassembled WGS sequence"/>
</dbReference>
<dbReference type="EMBL" id="KN834773">
    <property type="protein sequence ID" value="KIK60926.1"/>
    <property type="molecule type" value="Genomic_DNA"/>
</dbReference>
<accession>A0A0D0BYN0</accession>
<name>A0A0D0BYN0_9AGAR</name>
<dbReference type="SUPFAM" id="SSF52113">
    <property type="entry name" value="BRCT domain"/>
    <property type="match status" value="1"/>
</dbReference>
<reference evidence="3 4" key="1">
    <citation type="submission" date="2014-04" db="EMBL/GenBank/DDBJ databases">
        <title>Evolutionary Origins and Diversification of the Mycorrhizal Mutualists.</title>
        <authorList>
            <consortium name="DOE Joint Genome Institute"/>
            <consortium name="Mycorrhizal Genomics Consortium"/>
            <person name="Kohler A."/>
            <person name="Kuo A."/>
            <person name="Nagy L.G."/>
            <person name="Floudas D."/>
            <person name="Copeland A."/>
            <person name="Barry K.W."/>
            <person name="Cichocki N."/>
            <person name="Veneault-Fourrey C."/>
            <person name="LaButti K."/>
            <person name="Lindquist E.A."/>
            <person name="Lipzen A."/>
            <person name="Lundell T."/>
            <person name="Morin E."/>
            <person name="Murat C."/>
            <person name="Riley R."/>
            <person name="Ohm R."/>
            <person name="Sun H."/>
            <person name="Tunlid A."/>
            <person name="Henrissat B."/>
            <person name="Grigoriev I.V."/>
            <person name="Hibbett D.S."/>
            <person name="Martin F."/>
        </authorList>
    </citation>
    <scope>NUCLEOTIDE SEQUENCE [LARGE SCALE GENOMIC DNA]</scope>
    <source>
        <strain evidence="3 4">FD-317 M1</strain>
    </source>
</reference>
<sequence length="139" mass="16150">MRSVGPSCTHIVYTLGQQKTVEQYFALNEEFRLRVVGAAWLKHCNDRATHLDEEQYRVDLDEFRLSFDSSMSIHKTENGQSRHKRRKLYILKFCSDEDGALIDDNDDDMLPLIRARLRKRSASSKQPRLSTKQGGGQYK</sequence>
<dbReference type="PROSITE" id="PS50172">
    <property type="entry name" value="BRCT"/>
    <property type="match status" value="1"/>
</dbReference>
<evidence type="ECO:0000259" key="2">
    <source>
        <dbReference type="PROSITE" id="PS50172"/>
    </source>
</evidence>
<gene>
    <name evidence="3" type="ORF">GYMLUDRAFT_244075</name>
</gene>